<dbReference type="Proteomes" id="UP000054549">
    <property type="component" value="Unassembled WGS sequence"/>
</dbReference>
<dbReference type="InParanoid" id="A0A0C2W4Y0"/>
<proteinExistence type="predicted"/>
<dbReference type="EMBL" id="KN818439">
    <property type="protein sequence ID" value="KIL56187.1"/>
    <property type="molecule type" value="Genomic_DNA"/>
</dbReference>
<name>A0A0C2W4Y0_AMAMK</name>
<dbReference type="AlphaFoldDB" id="A0A0C2W4Y0"/>
<sequence>MLGDIQFPHGDQVHAVLRRPNQRRLSSPEYVRRLNGEEEAHVGRDAYRSAFGTETAYGCCKNQRTIALSKLGPTLIELKRKYKWFVGERRKSHTTSTFSALIPWRWSSS</sequence>
<accession>A0A0C2W4Y0</accession>
<evidence type="ECO:0000313" key="2">
    <source>
        <dbReference type="Proteomes" id="UP000054549"/>
    </source>
</evidence>
<protein>
    <submittedName>
        <fullName evidence="1">Uncharacterized protein</fullName>
    </submittedName>
</protein>
<gene>
    <name evidence="1" type="ORF">M378DRAFT_172893</name>
</gene>
<evidence type="ECO:0000313" key="1">
    <source>
        <dbReference type="EMBL" id="KIL56187.1"/>
    </source>
</evidence>
<keyword evidence="2" id="KW-1185">Reference proteome</keyword>
<reference evidence="1 2" key="1">
    <citation type="submission" date="2014-04" db="EMBL/GenBank/DDBJ databases">
        <title>Evolutionary Origins and Diversification of the Mycorrhizal Mutualists.</title>
        <authorList>
            <consortium name="DOE Joint Genome Institute"/>
            <consortium name="Mycorrhizal Genomics Consortium"/>
            <person name="Kohler A."/>
            <person name="Kuo A."/>
            <person name="Nagy L.G."/>
            <person name="Floudas D."/>
            <person name="Copeland A."/>
            <person name="Barry K.W."/>
            <person name="Cichocki N."/>
            <person name="Veneault-Fourrey C."/>
            <person name="LaButti K."/>
            <person name="Lindquist E.A."/>
            <person name="Lipzen A."/>
            <person name="Lundell T."/>
            <person name="Morin E."/>
            <person name="Murat C."/>
            <person name="Riley R."/>
            <person name="Ohm R."/>
            <person name="Sun H."/>
            <person name="Tunlid A."/>
            <person name="Henrissat B."/>
            <person name="Grigoriev I.V."/>
            <person name="Hibbett D.S."/>
            <person name="Martin F."/>
        </authorList>
    </citation>
    <scope>NUCLEOTIDE SEQUENCE [LARGE SCALE GENOMIC DNA]</scope>
    <source>
        <strain evidence="1 2">Koide BX008</strain>
    </source>
</reference>
<dbReference type="HOGENOM" id="CLU_2183261_0_0_1"/>
<organism evidence="1 2">
    <name type="scientific">Amanita muscaria (strain Koide BX008)</name>
    <dbReference type="NCBI Taxonomy" id="946122"/>
    <lineage>
        <taxon>Eukaryota</taxon>
        <taxon>Fungi</taxon>
        <taxon>Dikarya</taxon>
        <taxon>Basidiomycota</taxon>
        <taxon>Agaricomycotina</taxon>
        <taxon>Agaricomycetes</taxon>
        <taxon>Agaricomycetidae</taxon>
        <taxon>Agaricales</taxon>
        <taxon>Pluteineae</taxon>
        <taxon>Amanitaceae</taxon>
        <taxon>Amanita</taxon>
    </lineage>
</organism>